<keyword evidence="2" id="KW-1185">Reference proteome</keyword>
<evidence type="ECO:0000313" key="2">
    <source>
        <dbReference type="Proteomes" id="UP000814140"/>
    </source>
</evidence>
<proteinExistence type="predicted"/>
<comment type="caution">
    <text evidence="1">The sequence shown here is derived from an EMBL/GenBank/DDBJ whole genome shotgun (WGS) entry which is preliminary data.</text>
</comment>
<dbReference type="Proteomes" id="UP000814140">
    <property type="component" value="Unassembled WGS sequence"/>
</dbReference>
<reference evidence="1" key="2">
    <citation type="journal article" date="2022" name="New Phytol.">
        <title>Evolutionary transition to the ectomycorrhizal habit in the genomes of a hyperdiverse lineage of mushroom-forming fungi.</title>
        <authorList>
            <person name="Looney B."/>
            <person name="Miyauchi S."/>
            <person name="Morin E."/>
            <person name="Drula E."/>
            <person name="Courty P.E."/>
            <person name="Kohler A."/>
            <person name="Kuo A."/>
            <person name="LaButti K."/>
            <person name="Pangilinan J."/>
            <person name="Lipzen A."/>
            <person name="Riley R."/>
            <person name="Andreopoulos W."/>
            <person name="He G."/>
            <person name="Johnson J."/>
            <person name="Nolan M."/>
            <person name="Tritt A."/>
            <person name="Barry K.W."/>
            <person name="Grigoriev I.V."/>
            <person name="Nagy L.G."/>
            <person name="Hibbett D."/>
            <person name="Henrissat B."/>
            <person name="Matheny P.B."/>
            <person name="Labbe J."/>
            <person name="Martin F.M."/>
        </authorList>
    </citation>
    <scope>NUCLEOTIDE SEQUENCE</scope>
    <source>
        <strain evidence="1">HHB10654</strain>
    </source>
</reference>
<dbReference type="EMBL" id="MU277190">
    <property type="protein sequence ID" value="KAI0067185.1"/>
    <property type="molecule type" value="Genomic_DNA"/>
</dbReference>
<sequence>MDNPQHYQPLSHALHPPLTREYPAFNSSTEYSTNGNQREEEEEEEEEVVEEELDEHDHRVASVHSSPRNRPSTGPAVPTSASATDRTPAQAPQSSIQDETQENKRRPGRPKGSRNRKPRESGGSVKSQFHNYAPPPSGAPPLSGVTPQNQQYYEFQWRVLNLCSEFYGAAEELVKGTPSIVIAQSYQMGPSNKLDPLNMLGEAKRICDQLLQNPSQLAGQTPPTIYPAIQYPQALPQTSTSAPAGTAAQTAPVITNPQTFVMSLGMPGTGPPTSAIGYPAMYAAPSRYPTAPYYQYAPAPGFYASAPAPTPAPTSTSAPAQFANTAPSSATTINMSASNPGGASGAWADDEVERLKKLALDSRSSGTSGEIDWDWVVGQWGNSRTRHQILLKATSLGLKESTTRGVKRRRETEPAQTTAAGDSSTSAVHAPSSSGAAGTTSSPAQSHTTASTPSAQPSPAVQYPRPPSSQAHPQSSTSTPTTSRPATASAPPTKSAIPWPMPTVAANTAPLIPSSSESSSETQRTNYYRTPRQSGTATKSSSNSGQAAHQYMYQPNGGTSNTRDSRG</sequence>
<reference evidence="1" key="1">
    <citation type="submission" date="2021-03" db="EMBL/GenBank/DDBJ databases">
        <authorList>
            <consortium name="DOE Joint Genome Institute"/>
            <person name="Ahrendt S."/>
            <person name="Looney B.P."/>
            <person name="Miyauchi S."/>
            <person name="Morin E."/>
            <person name="Drula E."/>
            <person name="Courty P.E."/>
            <person name="Chicoki N."/>
            <person name="Fauchery L."/>
            <person name="Kohler A."/>
            <person name="Kuo A."/>
            <person name="Labutti K."/>
            <person name="Pangilinan J."/>
            <person name="Lipzen A."/>
            <person name="Riley R."/>
            <person name="Andreopoulos W."/>
            <person name="He G."/>
            <person name="Johnson J."/>
            <person name="Barry K.W."/>
            <person name="Grigoriev I.V."/>
            <person name="Nagy L."/>
            <person name="Hibbett D."/>
            <person name="Henrissat B."/>
            <person name="Matheny P.B."/>
            <person name="Labbe J."/>
            <person name="Martin F."/>
        </authorList>
    </citation>
    <scope>NUCLEOTIDE SEQUENCE</scope>
    <source>
        <strain evidence="1">HHB10654</strain>
    </source>
</reference>
<organism evidence="1 2">
    <name type="scientific">Artomyces pyxidatus</name>
    <dbReference type="NCBI Taxonomy" id="48021"/>
    <lineage>
        <taxon>Eukaryota</taxon>
        <taxon>Fungi</taxon>
        <taxon>Dikarya</taxon>
        <taxon>Basidiomycota</taxon>
        <taxon>Agaricomycotina</taxon>
        <taxon>Agaricomycetes</taxon>
        <taxon>Russulales</taxon>
        <taxon>Auriscalpiaceae</taxon>
        <taxon>Artomyces</taxon>
    </lineage>
</organism>
<gene>
    <name evidence="1" type="ORF">BV25DRAFT_1987639</name>
</gene>
<name>A0ACB8TFK4_9AGAM</name>
<evidence type="ECO:0000313" key="1">
    <source>
        <dbReference type="EMBL" id="KAI0067185.1"/>
    </source>
</evidence>
<protein>
    <submittedName>
        <fullName evidence="1">Uncharacterized protein</fullName>
    </submittedName>
</protein>
<accession>A0ACB8TFK4</accession>